<dbReference type="EC" id="6.1.1.2" evidence="3"/>
<keyword evidence="7 12" id="KW-0648">Protein biosynthesis</keyword>
<evidence type="ECO:0000256" key="10">
    <source>
        <dbReference type="ARBA" id="ARBA00049929"/>
    </source>
</evidence>
<keyword evidence="6 12" id="KW-0067">ATP-binding</keyword>
<reference evidence="13 14" key="1">
    <citation type="journal article" date="2017" name="Mycologia">
        <title>Bifiguratus adelaidae, gen. et sp. nov., a new member of Mucoromycotina in endophytic and soil-dwelling habitats.</title>
        <authorList>
            <person name="Torres-Cruz T.J."/>
            <person name="Billingsley Tobias T.L."/>
            <person name="Almatruk M."/>
            <person name="Hesse C."/>
            <person name="Kuske C.R."/>
            <person name="Desiro A."/>
            <person name="Benucci G.M."/>
            <person name="Bonito G."/>
            <person name="Stajich J.E."/>
            <person name="Dunlap C."/>
            <person name="Arnold A.E."/>
            <person name="Porras-Alfaro A."/>
        </authorList>
    </citation>
    <scope>NUCLEOTIDE SEQUENCE [LARGE SCALE GENOMIC DNA]</scope>
    <source>
        <strain evidence="13 14">AZ0501</strain>
    </source>
</reference>
<gene>
    <name evidence="13" type="ORF">BZG36_00280</name>
</gene>
<dbReference type="InterPro" id="IPR014729">
    <property type="entry name" value="Rossmann-like_a/b/a_fold"/>
</dbReference>
<dbReference type="SUPFAM" id="SSF52374">
    <property type="entry name" value="Nucleotidylyl transferase"/>
    <property type="match status" value="1"/>
</dbReference>
<dbReference type="GO" id="GO:0005759">
    <property type="term" value="C:mitochondrial matrix"/>
    <property type="evidence" value="ECO:0007669"/>
    <property type="project" value="UniProtKB-SubCell"/>
</dbReference>
<evidence type="ECO:0000256" key="5">
    <source>
        <dbReference type="ARBA" id="ARBA00022741"/>
    </source>
</evidence>
<dbReference type="Gene3D" id="1.10.240.10">
    <property type="entry name" value="Tyrosyl-Transfer RNA Synthetase"/>
    <property type="match status" value="1"/>
</dbReference>
<evidence type="ECO:0000256" key="2">
    <source>
        <dbReference type="ARBA" id="ARBA00005594"/>
    </source>
</evidence>
<dbReference type="GO" id="GO:0070183">
    <property type="term" value="P:mitochondrial tryptophanyl-tRNA aminoacylation"/>
    <property type="evidence" value="ECO:0007669"/>
    <property type="project" value="EnsemblFungi"/>
</dbReference>
<evidence type="ECO:0000313" key="14">
    <source>
        <dbReference type="Proteomes" id="UP000242875"/>
    </source>
</evidence>
<dbReference type="PRINTS" id="PR01039">
    <property type="entry name" value="TRNASYNTHTRP"/>
</dbReference>
<sequence length="371" mass="41098">MAPRLLGTNSDQVHANHYSTTNKGTTILSGIQPTGVPHLGNYYGALDNWVKLQRTRRNTTIFYSIVDLHALTIPQDPKVLRQSKRDMAIALMACGVDVKQSVLFEQSRVPQHAELCWILNCITPVGWLSRMTQWKSKISSSNRDAAKHSDAITIAASTEGLRMGLFAYPVLQAADILIYQADEVPIGEDQVQHLELAREIASTFNKTVGEEIFPLPKSIIPQSTKRIMSLREPTSKMSKSDDNDMSRINLSDTPEQIKAKIARATTDSERSISYDPSSRPGVSNLLAIYAACKNILVEDAVKSFTNVSGHKQFKEDLADAIIQVLGPIQSEMNRLHNESGYVDSVLEKGAVKARNRAAETLDRVYHAVGLR</sequence>
<evidence type="ECO:0000256" key="12">
    <source>
        <dbReference type="RuleBase" id="RU363036"/>
    </source>
</evidence>
<evidence type="ECO:0000256" key="6">
    <source>
        <dbReference type="ARBA" id="ARBA00022840"/>
    </source>
</evidence>
<comment type="subcellular location">
    <subcellularLocation>
        <location evidence="1">Mitochondrion matrix</location>
    </subcellularLocation>
</comment>
<dbReference type="InterPro" id="IPR001412">
    <property type="entry name" value="aa-tRNA-synth_I_CS"/>
</dbReference>
<name>A0A261Y832_9FUNG</name>
<organism evidence="13 14">
    <name type="scientific">Bifiguratus adelaidae</name>
    <dbReference type="NCBI Taxonomy" id="1938954"/>
    <lineage>
        <taxon>Eukaryota</taxon>
        <taxon>Fungi</taxon>
        <taxon>Fungi incertae sedis</taxon>
        <taxon>Mucoromycota</taxon>
        <taxon>Mucoromycotina</taxon>
        <taxon>Endogonomycetes</taxon>
        <taxon>Endogonales</taxon>
        <taxon>Endogonales incertae sedis</taxon>
        <taxon>Bifiguratus</taxon>
    </lineage>
</organism>
<dbReference type="PANTHER" id="PTHR43766">
    <property type="entry name" value="TRYPTOPHAN--TRNA LIGASE, MITOCHONDRIAL"/>
    <property type="match status" value="1"/>
</dbReference>
<evidence type="ECO:0000256" key="8">
    <source>
        <dbReference type="ARBA" id="ARBA00023146"/>
    </source>
</evidence>
<dbReference type="HAMAP" id="MF_00140_B">
    <property type="entry name" value="Trp_tRNA_synth_B"/>
    <property type="match status" value="1"/>
</dbReference>
<proteinExistence type="inferred from homology"/>
<dbReference type="Pfam" id="PF00579">
    <property type="entry name" value="tRNA-synt_1b"/>
    <property type="match status" value="1"/>
</dbReference>
<dbReference type="NCBIfam" id="TIGR00233">
    <property type="entry name" value="trpS"/>
    <property type="match status" value="1"/>
</dbReference>
<dbReference type="FunFam" id="3.40.50.620:FF:000082">
    <property type="entry name" value="MSW1p Mitochondrial tryptophanyl-tRNA synthetase"/>
    <property type="match status" value="1"/>
</dbReference>
<comment type="catalytic activity">
    <reaction evidence="10">
        <text>tRNA(Trp) + L-tryptophan + ATP = L-tryptophyl-tRNA(Trp) + AMP + diphosphate + H(+)</text>
        <dbReference type="Rhea" id="RHEA:24080"/>
        <dbReference type="Rhea" id="RHEA-COMP:9671"/>
        <dbReference type="Rhea" id="RHEA-COMP:9705"/>
        <dbReference type="ChEBI" id="CHEBI:15378"/>
        <dbReference type="ChEBI" id="CHEBI:30616"/>
        <dbReference type="ChEBI" id="CHEBI:33019"/>
        <dbReference type="ChEBI" id="CHEBI:57912"/>
        <dbReference type="ChEBI" id="CHEBI:78442"/>
        <dbReference type="ChEBI" id="CHEBI:78535"/>
        <dbReference type="ChEBI" id="CHEBI:456215"/>
        <dbReference type="EC" id="6.1.1.2"/>
    </reaction>
</comment>
<comment type="similarity">
    <text evidence="2 12">Belongs to the class-I aminoacyl-tRNA synthetase family.</text>
</comment>
<dbReference type="PANTHER" id="PTHR43766:SF1">
    <property type="entry name" value="TRYPTOPHAN--TRNA LIGASE, MITOCHONDRIAL"/>
    <property type="match status" value="1"/>
</dbReference>
<dbReference type="InterPro" id="IPR002305">
    <property type="entry name" value="aa-tRNA-synth_Ic"/>
</dbReference>
<evidence type="ECO:0000256" key="3">
    <source>
        <dbReference type="ARBA" id="ARBA00013161"/>
    </source>
</evidence>
<evidence type="ECO:0000256" key="7">
    <source>
        <dbReference type="ARBA" id="ARBA00022917"/>
    </source>
</evidence>
<dbReference type="FunFam" id="1.10.240.10:FF:000002">
    <property type="entry name" value="Tryptophan--tRNA ligase"/>
    <property type="match status" value="1"/>
</dbReference>
<evidence type="ECO:0000256" key="9">
    <source>
        <dbReference type="ARBA" id="ARBA00030268"/>
    </source>
</evidence>
<dbReference type="PROSITE" id="PS00178">
    <property type="entry name" value="AA_TRNA_LIGASE_I"/>
    <property type="match status" value="1"/>
</dbReference>
<evidence type="ECO:0000256" key="1">
    <source>
        <dbReference type="ARBA" id="ARBA00004305"/>
    </source>
</evidence>
<dbReference type="CDD" id="cd00806">
    <property type="entry name" value="TrpRS_core"/>
    <property type="match status" value="1"/>
</dbReference>
<evidence type="ECO:0000256" key="11">
    <source>
        <dbReference type="ARBA" id="ARBA00069760"/>
    </source>
</evidence>
<dbReference type="GO" id="GO:0005524">
    <property type="term" value="F:ATP binding"/>
    <property type="evidence" value="ECO:0007669"/>
    <property type="project" value="UniProtKB-KW"/>
</dbReference>
<dbReference type="GO" id="GO:0004830">
    <property type="term" value="F:tryptophan-tRNA ligase activity"/>
    <property type="evidence" value="ECO:0007669"/>
    <property type="project" value="UniProtKB-EC"/>
</dbReference>
<dbReference type="Gene3D" id="3.40.50.620">
    <property type="entry name" value="HUPs"/>
    <property type="match status" value="1"/>
</dbReference>
<keyword evidence="5 12" id="KW-0547">Nucleotide-binding</keyword>
<keyword evidence="14" id="KW-1185">Reference proteome</keyword>
<evidence type="ECO:0000256" key="4">
    <source>
        <dbReference type="ARBA" id="ARBA00022598"/>
    </source>
</evidence>
<keyword evidence="4 12" id="KW-0436">Ligase</keyword>
<comment type="caution">
    <text evidence="13">The sequence shown here is derived from an EMBL/GenBank/DDBJ whole genome shotgun (WGS) entry which is preliminary data.</text>
</comment>
<dbReference type="InterPro" id="IPR050203">
    <property type="entry name" value="Trp-tRNA_synthetase"/>
</dbReference>
<dbReference type="InterPro" id="IPR002306">
    <property type="entry name" value="Trp-tRNA-ligase"/>
</dbReference>
<keyword evidence="8 12" id="KW-0030">Aminoacyl-tRNA synthetase</keyword>
<dbReference type="EMBL" id="MVBO01000002">
    <property type="protein sequence ID" value="OZJ06741.1"/>
    <property type="molecule type" value="Genomic_DNA"/>
</dbReference>
<dbReference type="Proteomes" id="UP000242875">
    <property type="component" value="Unassembled WGS sequence"/>
</dbReference>
<dbReference type="OrthoDB" id="15808at2759"/>
<accession>A0A261Y832</accession>
<protein>
    <recommendedName>
        <fullName evidence="11">Tryptophan--tRNA ligase, mitochondrial</fullName>
        <ecNumber evidence="3">6.1.1.2</ecNumber>
    </recommendedName>
    <alternativeName>
        <fullName evidence="9">Tryptophanyl-tRNA synthetase</fullName>
    </alternativeName>
</protein>
<dbReference type="InterPro" id="IPR024109">
    <property type="entry name" value="Trp-tRNA-ligase_bac-type"/>
</dbReference>
<evidence type="ECO:0000313" key="13">
    <source>
        <dbReference type="EMBL" id="OZJ06741.1"/>
    </source>
</evidence>
<dbReference type="AlphaFoldDB" id="A0A261Y832"/>